<proteinExistence type="predicted"/>
<organism evidence="2 3">
    <name type="scientific">Canavalia gladiata</name>
    <name type="common">Sword bean</name>
    <name type="synonym">Dolichos gladiatus</name>
    <dbReference type="NCBI Taxonomy" id="3824"/>
    <lineage>
        <taxon>Eukaryota</taxon>
        <taxon>Viridiplantae</taxon>
        <taxon>Streptophyta</taxon>
        <taxon>Embryophyta</taxon>
        <taxon>Tracheophyta</taxon>
        <taxon>Spermatophyta</taxon>
        <taxon>Magnoliopsida</taxon>
        <taxon>eudicotyledons</taxon>
        <taxon>Gunneridae</taxon>
        <taxon>Pentapetalae</taxon>
        <taxon>rosids</taxon>
        <taxon>fabids</taxon>
        <taxon>Fabales</taxon>
        <taxon>Fabaceae</taxon>
        <taxon>Papilionoideae</taxon>
        <taxon>50 kb inversion clade</taxon>
        <taxon>NPAAA clade</taxon>
        <taxon>indigoferoid/millettioid clade</taxon>
        <taxon>Phaseoleae</taxon>
        <taxon>Canavalia</taxon>
    </lineage>
</organism>
<sequence length="132" mass="14886">MSLAWDFNAANAYVRWLLRLSFPPSAYLSLKWIRCFHYDSSMHALQNHSLVQTLIGRDLADAEASSKHPKAHSPSVHVNLGDLGSETSAFRRGHNRACGLLAYARMVCCMLQTLSTSEFLLHYKDLLLFESS</sequence>
<dbReference type="EMBL" id="JAYMYQ010000008">
    <property type="protein sequence ID" value="KAK7315899.1"/>
    <property type="molecule type" value="Genomic_DNA"/>
</dbReference>
<dbReference type="AlphaFoldDB" id="A0AAN9KEB3"/>
<evidence type="ECO:0000313" key="2">
    <source>
        <dbReference type="EMBL" id="KAK7315900.1"/>
    </source>
</evidence>
<gene>
    <name evidence="1" type="ORF">VNO77_34481</name>
    <name evidence="2" type="ORF">VNO77_34482</name>
</gene>
<reference evidence="2 3" key="1">
    <citation type="submission" date="2024-01" db="EMBL/GenBank/DDBJ databases">
        <title>The genomes of 5 underutilized Papilionoideae crops provide insights into root nodulation and disease resistanc.</title>
        <authorList>
            <person name="Jiang F."/>
        </authorList>
    </citation>
    <scope>NUCLEOTIDE SEQUENCE [LARGE SCALE GENOMIC DNA]</scope>
    <source>
        <strain evidence="2">LVBAO_FW01</strain>
        <tissue evidence="2">Leaves</tissue>
    </source>
</reference>
<name>A0AAN9KEB3_CANGL</name>
<dbReference type="Proteomes" id="UP001367508">
    <property type="component" value="Unassembled WGS sequence"/>
</dbReference>
<accession>A0AAN9KEB3</accession>
<protein>
    <submittedName>
        <fullName evidence="2">Uncharacterized protein</fullName>
    </submittedName>
</protein>
<evidence type="ECO:0000313" key="3">
    <source>
        <dbReference type="Proteomes" id="UP001367508"/>
    </source>
</evidence>
<evidence type="ECO:0000313" key="1">
    <source>
        <dbReference type="EMBL" id="KAK7315899.1"/>
    </source>
</evidence>
<dbReference type="EMBL" id="JAYMYQ010000008">
    <property type="protein sequence ID" value="KAK7315900.1"/>
    <property type="molecule type" value="Genomic_DNA"/>
</dbReference>
<keyword evidence="3" id="KW-1185">Reference proteome</keyword>
<comment type="caution">
    <text evidence="2">The sequence shown here is derived from an EMBL/GenBank/DDBJ whole genome shotgun (WGS) entry which is preliminary data.</text>
</comment>